<evidence type="ECO:0000256" key="1">
    <source>
        <dbReference type="SAM" id="SignalP"/>
    </source>
</evidence>
<feature type="signal peptide" evidence="1">
    <location>
        <begin position="1"/>
        <end position="23"/>
    </location>
</feature>
<dbReference type="Pfam" id="PF07705">
    <property type="entry name" value="CARDB"/>
    <property type="match status" value="1"/>
</dbReference>
<evidence type="ECO:0000259" key="3">
    <source>
        <dbReference type="Pfam" id="PF16656"/>
    </source>
</evidence>
<gene>
    <name evidence="4" type="ORF">A2242_01090</name>
</gene>
<dbReference type="AlphaFoldDB" id="A0A1F5SQM8"/>
<dbReference type="EMBL" id="MFGC01000003">
    <property type="protein sequence ID" value="OGF28970.1"/>
    <property type="molecule type" value="Genomic_DNA"/>
</dbReference>
<dbReference type="STRING" id="1797995.A2242_01090"/>
<dbReference type="Pfam" id="PF16656">
    <property type="entry name" value="Pur_ac_phosph_N"/>
    <property type="match status" value="1"/>
</dbReference>
<dbReference type="Gene3D" id="2.60.40.10">
    <property type="entry name" value="Immunoglobulins"/>
    <property type="match status" value="2"/>
</dbReference>
<evidence type="ECO:0008006" key="6">
    <source>
        <dbReference type="Google" id="ProtNLM"/>
    </source>
</evidence>
<proteinExistence type="predicted"/>
<organism evidence="4 5">
    <name type="scientific">Candidatus Falkowbacteria bacterium RIFOXYA2_FULL_47_9</name>
    <dbReference type="NCBI Taxonomy" id="1797995"/>
    <lineage>
        <taxon>Bacteria</taxon>
        <taxon>Candidatus Falkowiibacteriota</taxon>
    </lineage>
</organism>
<feature type="chain" id="PRO_5009521287" description="Fibronectin type-III domain-containing protein" evidence="1">
    <location>
        <begin position="24"/>
        <end position="528"/>
    </location>
</feature>
<dbReference type="GO" id="GO:0046872">
    <property type="term" value="F:metal ion binding"/>
    <property type="evidence" value="ECO:0007669"/>
    <property type="project" value="InterPro"/>
</dbReference>
<accession>A0A1F5SQM8</accession>
<protein>
    <recommendedName>
        <fullName evidence="6">Fibronectin type-III domain-containing protein</fullName>
    </recommendedName>
</protein>
<sequence length="528" mass="56301">MLKQITILAILAVTLGIAPTVRAAEALPNLIVTQFYVPAVSQYAGSPFNGQDIRVKVENIGLGTAVSARLDLVIIDASGTAVCVGRGKNLGEMPAYDTREDTFTRYEFIECPALAAGNYTLSAVADRGAAVAESSESDNSKTIATTVNEAGAGVALSALTASVSSASSQTVKIGYHVSQPTNDSRVEYAAESFYDELGTFDVNQSTTNFNSADYSAAITVSPEVPYRYRAVVGSSNAQTDSRIFILMKEVTSSVLAFTDLAEITELKDTSARLTWRTTQAAQATFTYEANNVNVNGVTAKTVSFAEAADIQSVTIADLTPDTKYYFKITAGSGAAAVSFTSFFNTNKAMYALPTPTVITTEPGETVIVTEPETPAIICDFATPGSLIKTADTPAVYYYGNDCKAYVFPNEKTYFTWYDDFSNVAVIPDASMAQISLGGNVTYRPGVKMVKMESSPNVYIVAKGGKLHLVKDEAQAAALYGSDWNKKIDDVVPAFFTDYEVGAPVTDVSEFAPEVLKAEAVDINTDKGL</sequence>
<reference evidence="4 5" key="1">
    <citation type="journal article" date="2016" name="Nat. Commun.">
        <title>Thousands of microbial genomes shed light on interconnected biogeochemical processes in an aquifer system.</title>
        <authorList>
            <person name="Anantharaman K."/>
            <person name="Brown C.T."/>
            <person name="Hug L.A."/>
            <person name="Sharon I."/>
            <person name="Castelle C.J."/>
            <person name="Probst A.J."/>
            <person name="Thomas B.C."/>
            <person name="Singh A."/>
            <person name="Wilkins M.J."/>
            <person name="Karaoz U."/>
            <person name="Brodie E.L."/>
            <person name="Williams K.H."/>
            <person name="Hubbard S.S."/>
            <person name="Banfield J.F."/>
        </authorList>
    </citation>
    <scope>NUCLEOTIDE SEQUENCE [LARGE SCALE GENOMIC DNA]</scope>
</reference>
<dbReference type="Proteomes" id="UP000178925">
    <property type="component" value="Unassembled WGS sequence"/>
</dbReference>
<dbReference type="GO" id="GO:0003993">
    <property type="term" value="F:acid phosphatase activity"/>
    <property type="evidence" value="ECO:0007669"/>
    <property type="project" value="InterPro"/>
</dbReference>
<dbReference type="InterPro" id="IPR003961">
    <property type="entry name" value="FN3_dom"/>
</dbReference>
<feature type="domain" description="CARDB" evidence="2">
    <location>
        <begin position="28"/>
        <end position="142"/>
    </location>
</feature>
<name>A0A1F5SQM8_9BACT</name>
<dbReference type="InterPro" id="IPR013783">
    <property type="entry name" value="Ig-like_fold"/>
</dbReference>
<evidence type="ECO:0000313" key="4">
    <source>
        <dbReference type="EMBL" id="OGF28970.1"/>
    </source>
</evidence>
<evidence type="ECO:0000259" key="2">
    <source>
        <dbReference type="Pfam" id="PF07705"/>
    </source>
</evidence>
<keyword evidence="1" id="KW-0732">Signal</keyword>
<comment type="caution">
    <text evidence="4">The sequence shown here is derived from an EMBL/GenBank/DDBJ whole genome shotgun (WGS) entry which is preliminary data.</text>
</comment>
<evidence type="ECO:0000313" key="5">
    <source>
        <dbReference type="Proteomes" id="UP000178925"/>
    </source>
</evidence>
<dbReference type="InterPro" id="IPR015914">
    <property type="entry name" value="PAPs_N"/>
</dbReference>
<dbReference type="InterPro" id="IPR011635">
    <property type="entry name" value="CARDB"/>
</dbReference>
<dbReference type="CDD" id="cd00063">
    <property type="entry name" value="FN3"/>
    <property type="match status" value="1"/>
</dbReference>
<feature type="domain" description="Purple acid phosphatase N-terminal" evidence="3">
    <location>
        <begin position="263"/>
        <end position="343"/>
    </location>
</feature>